<keyword evidence="2" id="KW-0694">RNA-binding</keyword>
<comment type="caution">
    <text evidence="3">The sequence shown here is derived from an EMBL/GenBank/DDBJ whole genome shotgun (WGS) entry which is preliminary data.</text>
</comment>
<dbReference type="NCBIfam" id="TIGR00256">
    <property type="entry name" value="D-aminoacyl-tRNA deacylase"/>
    <property type="match status" value="1"/>
</dbReference>
<reference evidence="3 4" key="1">
    <citation type="submission" date="2018-07" db="EMBL/GenBank/DDBJ databases">
        <title>Genomic Encyclopedia of Archaeal and Bacterial Type Strains, Phase II (KMG-II): from individual species to whole genera.</title>
        <authorList>
            <person name="Goeker M."/>
        </authorList>
    </citation>
    <scope>NUCLEOTIDE SEQUENCE [LARGE SCALE GENOMIC DNA]</scope>
    <source>
        <strain evidence="3 4">DSM 25795</strain>
    </source>
</reference>
<evidence type="ECO:0000313" key="3">
    <source>
        <dbReference type="EMBL" id="RED24509.1"/>
    </source>
</evidence>
<dbReference type="SUPFAM" id="SSF69500">
    <property type="entry name" value="DTD-like"/>
    <property type="match status" value="1"/>
</dbReference>
<dbReference type="GO" id="GO:0000049">
    <property type="term" value="F:tRNA binding"/>
    <property type="evidence" value="ECO:0007669"/>
    <property type="project" value="UniProtKB-UniRule"/>
</dbReference>
<dbReference type="HAMAP" id="MF_00518">
    <property type="entry name" value="Deacylase_Dtd"/>
    <property type="match status" value="1"/>
</dbReference>
<dbReference type="Pfam" id="PF02580">
    <property type="entry name" value="Tyr_Deacylase"/>
    <property type="match status" value="1"/>
</dbReference>
<gene>
    <name evidence="2" type="primary">dtd</name>
    <name evidence="3" type="ORF">BD847_1237</name>
</gene>
<dbReference type="InterPro" id="IPR023509">
    <property type="entry name" value="DTD-like_sf"/>
</dbReference>
<dbReference type="EC" id="3.1.1.96" evidence="2"/>
<evidence type="ECO:0000256" key="1">
    <source>
        <dbReference type="ARBA" id="ARBA00009673"/>
    </source>
</evidence>
<comment type="subcellular location">
    <subcellularLocation>
        <location evidence="2">Cytoplasm</location>
    </subcellularLocation>
</comment>
<name>A0A3D9FUR7_9FLAO</name>
<sequence>MRVVIQRVSEASVTVDGQKTADIQKGLLVLVGIEDADTQEDIDWLAGKIVKMRIFGDENDVMNCSVQDIDGDIIAVSQFTLHASTKKGNRPSYIKAAKPDFAIPMYESFVKALEKELNKKIQTGIFGADMKVSLLNDGPVTIIMDSKNRD</sequence>
<keyword evidence="4" id="KW-1185">Reference proteome</keyword>
<organism evidence="3 4">
    <name type="scientific">Flavobacterium cutihirudinis</name>
    <dbReference type="NCBI Taxonomy" id="1265740"/>
    <lineage>
        <taxon>Bacteria</taxon>
        <taxon>Pseudomonadati</taxon>
        <taxon>Bacteroidota</taxon>
        <taxon>Flavobacteriia</taxon>
        <taxon>Flavobacteriales</taxon>
        <taxon>Flavobacteriaceae</taxon>
        <taxon>Flavobacterium</taxon>
    </lineage>
</organism>
<comment type="catalytic activity">
    <reaction evidence="2">
        <text>a D-aminoacyl-tRNA + H2O = a tRNA + a D-alpha-amino acid + H(+)</text>
        <dbReference type="Rhea" id="RHEA:13953"/>
        <dbReference type="Rhea" id="RHEA-COMP:10123"/>
        <dbReference type="Rhea" id="RHEA-COMP:10124"/>
        <dbReference type="ChEBI" id="CHEBI:15377"/>
        <dbReference type="ChEBI" id="CHEBI:15378"/>
        <dbReference type="ChEBI" id="CHEBI:59871"/>
        <dbReference type="ChEBI" id="CHEBI:78442"/>
        <dbReference type="ChEBI" id="CHEBI:79333"/>
        <dbReference type="EC" id="3.1.1.96"/>
    </reaction>
</comment>
<accession>A0A3D9FUR7</accession>
<dbReference type="FunFam" id="3.50.80.10:FF:000001">
    <property type="entry name" value="D-aminoacyl-tRNA deacylase"/>
    <property type="match status" value="1"/>
</dbReference>
<dbReference type="AlphaFoldDB" id="A0A3D9FUR7"/>
<dbReference type="Proteomes" id="UP000257004">
    <property type="component" value="Unassembled WGS sequence"/>
</dbReference>
<dbReference type="GO" id="GO:0005737">
    <property type="term" value="C:cytoplasm"/>
    <property type="evidence" value="ECO:0007669"/>
    <property type="project" value="UniProtKB-SubCell"/>
</dbReference>
<dbReference type="GO" id="GO:0019478">
    <property type="term" value="P:D-amino acid catabolic process"/>
    <property type="evidence" value="ECO:0007669"/>
    <property type="project" value="UniProtKB-UniRule"/>
</dbReference>
<dbReference type="RefSeq" id="WP_115887398.1">
    <property type="nucleotide sequence ID" value="NZ_QRDQ01000008.1"/>
</dbReference>
<evidence type="ECO:0000256" key="2">
    <source>
        <dbReference type="HAMAP-Rule" id="MF_00518"/>
    </source>
</evidence>
<comment type="subunit">
    <text evidence="2">Homodimer.</text>
</comment>
<comment type="function">
    <text evidence="2">An aminoacyl-tRNA editing enzyme that deacylates mischarged D-aminoacyl-tRNAs. Also deacylates mischarged glycyl-tRNA(Ala), protecting cells against glycine mischarging by AlaRS. Acts via tRNA-based rather than protein-based catalysis; rejects L-amino acids rather than detecting D-amino acids in the active site. By recycling D-aminoacyl-tRNA to D-amino acids and free tRNA molecules, this enzyme counteracts the toxicity associated with the formation of D-aminoacyl-tRNA entities in vivo and helps enforce protein L-homochirality.</text>
</comment>
<comment type="catalytic activity">
    <reaction evidence="2">
        <text>glycyl-tRNA(Ala) + H2O = tRNA(Ala) + glycine + H(+)</text>
        <dbReference type="Rhea" id="RHEA:53744"/>
        <dbReference type="Rhea" id="RHEA-COMP:9657"/>
        <dbReference type="Rhea" id="RHEA-COMP:13640"/>
        <dbReference type="ChEBI" id="CHEBI:15377"/>
        <dbReference type="ChEBI" id="CHEBI:15378"/>
        <dbReference type="ChEBI" id="CHEBI:57305"/>
        <dbReference type="ChEBI" id="CHEBI:78442"/>
        <dbReference type="ChEBI" id="CHEBI:78522"/>
    </reaction>
</comment>
<dbReference type="EC" id="3.1.1.-" evidence="2"/>
<dbReference type="GO" id="GO:0043908">
    <property type="term" value="F:Ser(Gly)-tRNA(Ala) hydrolase activity"/>
    <property type="evidence" value="ECO:0007669"/>
    <property type="project" value="UniProtKB-UniRule"/>
</dbReference>
<dbReference type="GO" id="GO:0106026">
    <property type="term" value="F:Gly-tRNA(Ala) deacylase activity"/>
    <property type="evidence" value="ECO:0007669"/>
    <property type="project" value="UniProtKB-UniRule"/>
</dbReference>
<comment type="domain">
    <text evidence="2">A Gly-cisPro motif from one monomer fits into the active site of the other monomer to allow specific chiral rejection of L-amino acids.</text>
</comment>
<dbReference type="PANTHER" id="PTHR10472:SF5">
    <property type="entry name" value="D-AMINOACYL-TRNA DEACYLASE 1"/>
    <property type="match status" value="1"/>
</dbReference>
<dbReference type="Gene3D" id="3.50.80.10">
    <property type="entry name" value="D-tyrosyl-tRNA(Tyr) deacylase"/>
    <property type="match status" value="1"/>
</dbReference>
<keyword evidence="2" id="KW-0963">Cytoplasm</keyword>
<dbReference type="OrthoDB" id="9801395at2"/>
<feature type="short sequence motif" description="Gly-cisPro motif, important for rejection of L-amino acids" evidence="2">
    <location>
        <begin position="138"/>
        <end position="139"/>
    </location>
</feature>
<keyword evidence="2" id="KW-0378">Hydrolase</keyword>
<proteinExistence type="inferred from homology"/>
<dbReference type="PANTHER" id="PTHR10472">
    <property type="entry name" value="D-TYROSYL-TRNA TYR DEACYLASE"/>
    <property type="match status" value="1"/>
</dbReference>
<protein>
    <recommendedName>
        <fullName evidence="2">D-aminoacyl-tRNA deacylase</fullName>
        <shortName evidence="2">DTD</shortName>
        <ecNumber evidence="2">3.1.1.96</ecNumber>
    </recommendedName>
    <alternativeName>
        <fullName evidence="2">Gly-tRNA(Ala) deacylase</fullName>
        <ecNumber evidence="2">3.1.1.-</ecNumber>
    </alternativeName>
</protein>
<comment type="similarity">
    <text evidence="1 2">Belongs to the DTD family.</text>
</comment>
<keyword evidence="2" id="KW-0820">tRNA-binding</keyword>
<dbReference type="EMBL" id="QRDQ01000008">
    <property type="protein sequence ID" value="RED24509.1"/>
    <property type="molecule type" value="Genomic_DNA"/>
</dbReference>
<dbReference type="InterPro" id="IPR003732">
    <property type="entry name" value="Daa-tRNA_deacyls_DTD"/>
</dbReference>
<dbReference type="CDD" id="cd00563">
    <property type="entry name" value="Dtyr_deacylase"/>
    <property type="match status" value="1"/>
</dbReference>
<dbReference type="GO" id="GO:0051500">
    <property type="term" value="F:D-tyrosyl-tRNA(Tyr) deacylase activity"/>
    <property type="evidence" value="ECO:0007669"/>
    <property type="project" value="TreeGrafter"/>
</dbReference>
<evidence type="ECO:0000313" key="4">
    <source>
        <dbReference type="Proteomes" id="UP000257004"/>
    </source>
</evidence>